<comment type="caution">
    <text evidence="2">The sequence shown here is derived from an EMBL/GenBank/DDBJ whole genome shotgun (WGS) entry which is preliminary data.</text>
</comment>
<keyword evidence="1" id="KW-0175">Coiled coil</keyword>
<gene>
    <name evidence="2" type="ORF">FOZ60_003735</name>
</gene>
<dbReference type="AlphaFoldDB" id="A0A7J6PHP9"/>
<dbReference type="EMBL" id="JABANP010000018">
    <property type="protein sequence ID" value="KAF4695723.1"/>
    <property type="molecule type" value="Genomic_DNA"/>
</dbReference>
<reference evidence="2 3" key="1">
    <citation type="submission" date="2020-04" db="EMBL/GenBank/DDBJ databases">
        <title>Perkinsus olseni comparative genomics.</title>
        <authorList>
            <person name="Bogema D.R."/>
        </authorList>
    </citation>
    <scope>NUCLEOTIDE SEQUENCE [LARGE SCALE GENOMIC DNA]</scope>
    <source>
        <strain evidence="2">00978-12</strain>
    </source>
</reference>
<evidence type="ECO:0000313" key="3">
    <source>
        <dbReference type="Proteomes" id="UP000541610"/>
    </source>
</evidence>
<dbReference type="Proteomes" id="UP000541610">
    <property type="component" value="Unassembled WGS sequence"/>
</dbReference>
<protein>
    <submittedName>
        <fullName evidence="2">Uncharacterized protein</fullName>
    </submittedName>
</protein>
<proteinExistence type="predicted"/>
<evidence type="ECO:0000256" key="1">
    <source>
        <dbReference type="SAM" id="Coils"/>
    </source>
</evidence>
<feature type="coiled-coil region" evidence="1">
    <location>
        <begin position="91"/>
        <end position="118"/>
    </location>
</feature>
<name>A0A7J6PHP9_PEROL</name>
<accession>A0A7J6PHP9</accession>
<dbReference type="OrthoDB" id="10335106at2759"/>
<organism evidence="2 3">
    <name type="scientific">Perkinsus olseni</name>
    <name type="common">Perkinsus atlanticus</name>
    <dbReference type="NCBI Taxonomy" id="32597"/>
    <lineage>
        <taxon>Eukaryota</taxon>
        <taxon>Sar</taxon>
        <taxon>Alveolata</taxon>
        <taxon>Perkinsozoa</taxon>
        <taxon>Perkinsea</taxon>
        <taxon>Perkinsida</taxon>
        <taxon>Perkinsidae</taxon>
        <taxon>Perkinsus</taxon>
    </lineage>
</organism>
<evidence type="ECO:0000313" key="2">
    <source>
        <dbReference type="EMBL" id="KAF4695723.1"/>
    </source>
</evidence>
<sequence>MQNYIDYLGARHIPHLLLGYILLKRTSFWRQLRRRMDGARALWKSMVGGDSDSDEAEVEIFERRGRRRGQQFEEPVSLRLIVDRAEEITLRSKLERSNYELKRRVKCLRARLESSERKLQRSARYRYALQLYSSSFSKDKAMQDLERRVTLTEGKLKREYAEEVERIKAEFAVPGTDDGKRVCELNKKLAVAIKRGDNLLSVNSILQEKIGALENDLLMEKKRHARFVKLWRGGV</sequence>